<evidence type="ECO:0000313" key="4">
    <source>
        <dbReference type="Proteomes" id="UP000537141"/>
    </source>
</evidence>
<keyword evidence="1" id="KW-0732">Signal</keyword>
<gene>
    <name evidence="3" type="ORF">HNQ55_003135</name>
</gene>
<dbReference type="InterPro" id="IPR013424">
    <property type="entry name" value="Ice-binding_C"/>
</dbReference>
<organism evidence="3 4">
    <name type="scientific">Thalassotalea piscium</name>
    <dbReference type="NCBI Taxonomy" id="1230533"/>
    <lineage>
        <taxon>Bacteria</taxon>
        <taxon>Pseudomonadati</taxon>
        <taxon>Pseudomonadota</taxon>
        <taxon>Gammaproteobacteria</taxon>
        <taxon>Alteromonadales</taxon>
        <taxon>Colwelliaceae</taxon>
        <taxon>Thalassotalea</taxon>
    </lineage>
</organism>
<feature type="signal peptide" evidence="1">
    <location>
        <begin position="1"/>
        <end position="22"/>
    </location>
</feature>
<dbReference type="AlphaFoldDB" id="A0A7X0NJI1"/>
<evidence type="ECO:0000256" key="1">
    <source>
        <dbReference type="SAM" id="SignalP"/>
    </source>
</evidence>
<comment type="caution">
    <text evidence="3">The sequence shown here is derived from an EMBL/GenBank/DDBJ whole genome shotgun (WGS) entry which is preliminary data.</text>
</comment>
<dbReference type="RefSeq" id="WP_184425865.1">
    <property type="nucleotide sequence ID" value="NZ_AP027362.1"/>
</dbReference>
<feature type="chain" id="PRO_5031524447" description="Ice-binding protein C-terminal domain-containing protein" evidence="1">
    <location>
        <begin position="23"/>
        <end position="196"/>
    </location>
</feature>
<evidence type="ECO:0000259" key="2">
    <source>
        <dbReference type="Pfam" id="PF07589"/>
    </source>
</evidence>
<sequence length="196" mass="22215">MIKFAHKFLFIASMFFLSSAQAGLITSDLTEDNYVVIGELQWAWASPVNVEIWNNNTLYAPNIHTGWSYASDEQLNLLKAAIREDMLDNVFELFTRTNANGSFYVHAFEYWNSFYSYVDTTEDVEAEIVRSVWAENDPLVSVNNSLAYMLMEQADTFYVRPNVQGGGGSVSVPEPTTIMIFGFCLIALAVRQKFIL</sequence>
<proteinExistence type="predicted"/>
<dbReference type="Proteomes" id="UP000537141">
    <property type="component" value="Unassembled WGS sequence"/>
</dbReference>
<dbReference type="Pfam" id="PF07589">
    <property type="entry name" value="PEP-CTERM"/>
    <property type="match status" value="1"/>
</dbReference>
<feature type="domain" description="Ice-binding protein C-terminal" evidence="2">
    <location>
        <begin position="171"/>
        <end position="191"/>
    </location>
</feature>
<dbReference type="EMBL" id="JACHHU010000033">
    <property type="protein sequence ID" value="MBB6544602.1"/>
    <property type="molecule type" value="Genomic_DNA"/>
</dbReference>
<name>A0A7X0NJI1_9GAMM</name>
<accession>A0A7X0NJI1</accession>
<keyword evidence="4" id="KW-1185">Reference proteome</keyword>
<protein>
    <recommendedName>
        <fullName evidence="2">Ice-binding protein C-terminal domain-containing protein</fullName>
    </recommendedName>
</protein>
<reference evidence="3 4" key="1">
    <citation type="submission" date="2020-08" db="EMBL/GenBank/DDBJ databases">
        <title>Genomic Encyclopedia of Type Strains, Phase IV (KMG-IV): sequencing the most valuable type-strain genomes for metagenomic binning, comparative biology and taxonomic classification.</title>
        <authorList>
            <person name="Goeker M."/>
        </authorList>
    </citation>
    <scope>NUCLEOTIDE SEQUENCE [LARGE SCALE GENOMIC DNA]</scope>
    <source>
        <strain evidence="3 4">DSM 26287</strain>
    </source>
</reference>
<evidence type="ECO:0000313" key="3">
    <source>
        <dbReference type="EMBL" id="MBB6544602.1"/>
    </source>
</evidence>